<protein>
    <submittedName>
        <fullName evidence="1">Uncharacterized protein</fullName>
    </submittedName>
</protein>
<evidence type="ECO:0000313" key="1">
    <source>
        <dbReference type="EMBL" id="GAI33088.1"/>
    </source>
</evidence>
<comment type="caution">
    <text evidence="1">The sequence shown here is derived from an EMBL/GenBank/DDBJ whole genome shotgun (WGS) entry which is preliminary data.</text>
</comment>
<reference evidence="1" key="1">
    <citation type="journal article" date="2014" name="Front. Microbiol.">
        <title>High frequency of phylogenetically diverse reductive dehalogenase-homologous genes in deep subseafloor sedimentary metagenomes.</title>
        <authorList>
            <person name="Kawai M."/>
            <person name="Futagami T."/>
            <person name="Toyoda A."/>
            <person name="Takaki Y."/>
            <person name="Nishi S."/>
            <person name="Hori S."/>
            <person name="Arai W."/>
            <person name="Tsubouchi T."/>
            <person name="Morono Y."/>
            <person name="Uchiyama I."/>
            <person name="Ito T."/>
            <person name="Fujiyama A."/>
            <person name="Inagaki F."/>
            <person name="Takami H."/>
        </authorList>
    </citation>
    <scope>NUCLEOTIDE SEQUENCE</scope>
    <source>
        <strain evidence="1">Expedition CK06-06</strain>
    </source>
</reference>
<name>X1MP46_9ZZZZ</name>
<feature type="non-terminal residue" evidence="1">
    <location>
        <position position="42"/>
    </location>
</feature>
<accession>X1MP46</accession>
<gene>
    <name evidence="1" type="ORF">S06H3_50916</name>
</gene>
<dbReference type="EMBL" id="BARV01032270">
    <property type="protein sequence ID" value="GAI33088.1"/>
    <property type="molecule type" value="Genomic_DNA"/>
</dbReference>
<organism evidence="1">
    <name type="scientific">marine sediment metagenome</name>
    <dbReference type="NCBI Taxonomy" id="412755"/>
    <lineage>
        <taxon>unclassified sequences</taxon>
        <taxon>metagenomes</taxon>
        <taxon>ecological metagenomes</taxon>
    </lineage>
</organism>
<dbReference type="AlphaFoldDB" id="X1MP46"/>
<proteinExistence type="predicted"/>
<sequence length="42" mass="4876">MLIAGALEDLVYTCVDERYDLNHYRMKIEECGPILNSLCDRV</sequence>